<keyword evidence="5" id="KW-1185">Reference proteome</keyword>
<accession>A0A4U6W8V2</accession>
<reference evidence="4" key="1">
    <citation type="submission" date="2019-03" db="EMBL/GenBank/DDBJ databases">
        <title>WGS assembly of Setaria viridis.</title>
        <authorList>
            <person name="Huang P."/>
            <person name="Jenkins J."/>
            <person name="Grimwood J."/>
            <person name="Barry K."/>
            <person name="Healey A."/>
            <person name="Mamidi S."/>
            <person name="Sreedasyam A."/>
            <person name="Shu S."/>
            <person name="Feldman M."/>
            <person name="Wu J."/>
            <person name="Yu Y."/>
            <person name="Chen C."/>
            <person name="Johnson J."/>
            <person name="Rokhsar D."/>
            <person name="Baxter I."/>
            <person name="Schmutz J."/>
            <person name="Brutnell T."/>
            <person name="Kellogg E."/>
        </authorList>
    </citation>
    <scope>NUCLEOTIDE SEQUENCE [LARGE SCALE GENOMIC DNA]</scope>
</reference>
<dbReference type="GO" id="GO:0140662">
    <property type="term" value="F:ATP-dependent protein folding chaperone"/>
    <property type="evidence" value="ECO:0007669"/>
    <property type="project" value="InterPro"/>
</dbReference>
<evidence type="ECO:0000313" key="4">
    <source>
        <dbReference type="EMBL" id="TKW37973.1"/>
    </source>
</evidence>
<protein>
    <submittedName>
        <fullName evidence="4">Uncharacterized protein</fullName>
    </submittedName>
</protein>
<dbReference type="InterPro" id="IPR013126">
    <property type="entry name" value="Hsp_70_fam"/>
</dbReference>
<organism evidence="4 5">
    <name type="scientific">Setaria viridis</name>
    <name type="common">Green bristlegrass</name>
    <name type="synonym">Setaria italica subsp. viridis</name>
    <dbReference type="NCBI Taxonomy" id="4556"/>
    <lineage>
        <taxon>Eukaryota</taxon>
        <taxon>Viridiplantae</taxon>
        <taxon>Streptophyta</taxon>
        <taxon>Embryophyta</taxon>
        <taxon>Tracheophyta</taxon>
        <taxon>Spermatophyta</taxon>
        <taxon>Magnoliopsida</taxon>
        <taxon>Liliopsida</taxon>
        <taxon>Poales</taxon>
        <taxon>Poaceae</taxon>
        <taxon>PACMAD clade</taxon>
        <taxon>Panicoideae</taxon>
        <taxon>Panicodae</taxon>
        <taxon>Paniceae</taxon>
        <taxon>Cenchrinae</taxon>
        <taxon>Setaria</taxon>
    </lineage>
</organism>
<name>A0A4U6W8V2_SETVI</name>
<dbReference type="Pfam" id="PF00012">
    <property type="entry name" value="HSP70"/>
    <property type="match status" value="1"/>
</dbReference>
<proteinExistence type="predicted"/>
<dbReference type="GO" id="GO:0005524">
    <property type="term" value="F:ATP binding"/>
    <property type="evidence" value="ECO:0007669"/>
    <property type="project" value="UniProtKB-KW"/>
</dbReference>
<dbReference type="SUPFAM" id="SSF100934">
    <property type="entry name" value="Heat shock protein 70kD (HSP70), C-terminal subdomain"/>
    <property type="match status" value="1"/>
</dbReference>
<sequence length="241" mass="26925">MRASSPPSSAMRALAEVLQCAAWPRAAHTRKKNQRLGMASATEACRTPAGARQKRRCRQHAHSENGGGGRYGATPPTHRQALPLLHASKRSCYPPAPLQGGGQGHWQVREDHDHQREKGRLIEPGGEIDRMVREAEEFAEEDKKVKVKEKLDARNQLLDTYVYNMKNAIGDKDKLLADKLDCWRARRRRKMDEDLEWPVGREGGLRGEAQGGGGRVQPHHLISAVYQTEVSGGVDDHHDEL</sequence>
<feature type="region of interest" description="Disordered" evidence="3">
    <location>
        <begin position="29"/>
        <end position="74"/>
    </location>
</feature>
<keyword evidence="1" id="KW-0547">Nucleotide-binding</keyword>
<dbReference type="Proteomes" id="UP000298652">
    <property type="component" value="Chromosome 1"/>
</dbReference>
<evidence type="ECO:0000256" key="1">
    <source>
        <dbReference type="ARBA" id="ARBA00022741"/>
    </source>
</evidence>
<dbReference type="Gene3D" id="1.20.1270.10">
    <property type="match status" value="1"/>
</dbReference>
<dbReference type="Gramene" id="TKW37973">
    <property type="protein sequence ID" value="TKW37973"/>
    <property type="gene ID" value="SEVIR_1G084600v2"/>
</dbReference>
<dbReference type="InterPro" id="IPR029048">
    <property type="entry name" value="HSP70_C_sf"/>
</dbReference>
<evidence type="ECO:0000256" key="2">
    <source>
        <dbReference type="ARBA" id="ARBA00022840"/>
    </source>
</evidence>
<evidence type="ECO:0000256" key="3">
    <source>
        <dbReference type="SAM" id="MobiDB-lite"/>
    </source>
</evidence>
<dbReference type="EMBL" id="CM016552">
    <property type="protein sequence ID" value="TKW37973.1"/>
    <property type="molecule type" value="Genomic_DNA"/>
</dbReference>
<dbReference type="AlphaFoldDB" id="A0A4U6W8V2"/>
<gene>
    <name evidence="4" type="ORF">SEVIR_1G084600v2</name>
</gene>
<evidence type="ECO:0000313" key="5">
    <source>
        <dbReference type="Proteomes" id="UP000298652"/>
    </source>
</evidence>
<keyword evidence="2" id="KW-0067">ATP-binding</keyword>